<accession>A0A0D3A7Z6</accession>
<dbReference type="Gramene" id="Bo1g056930.1">
    <property type="protein sequence ID" value="Bo1g056930.1"/>
    <property type="gene ID" value="Bo1g056930"/>
</dbReference>
<protein>
    <submittedName>
        <fullName evidence="1">Uncharacterized protein</fullName>
    </submittedName>
</protein>
<reference evidence="1" key="2">
    <citation type="submission" date="2015-03" db="UniProtKB">
        <authorList>
            <consortium name="EnsemblPlants"/>
        </authorList>
    </citation>
    <scope>IDENTIFICATION</scope>
</reference>
<dbReference type="EnsemblPlants" id="Bo1g056930.1">
    <property type="protein sequence ID" value="Bo1g056930.1"/>
    <property type="gene ID" value="Bo1g056930"/>
</dbReference>
<organism evidence="1 2">
    <name type="scientific">Brassica oleracea var. oleracea</name>
    <dbReference type="NCBI Taxonomy" id="109376"/>
    <lineage>
        <taxon>Eukaryota</taxon>
        <taxon>Viridiplantae</taxon>
        <taxon>Streptophyta</taxon>
        <taxon>Embryophyta</taxon>
        <taxon>Tracheophyta</taxon>
        <taxon>Spermatophyta</taxon>
        <taxon>Magnoliopsida</taxon>
        <taxon>eudicotyledons</taxon>
        <taxon>Gunneridae</taxon>
        <taxon>Pentapetalae</taxon>
        <taxon>rosids</taxon>
        <taxon>malvids</taxon>
        <taxon>Brassicales</taxon>
        <taxon>Brassicaceae</taxon>
        <taxon>Brassiceae</taxon>
        <taxon>Brassica</taxon>
    </lineage>
</organism>
<sequence>MAEYLELSHVRWGMYMMNNCEFPGGVLNHQLSELLVDGQVVIRDTTKVVKQNRPLHIKDPKKIPARSVGVVDPSGWKQRKLKSSPYSAPNTDLALMACSLLILRAEIQCEKPTMVSHENFQCPTIAPTDKLF</sequence>
<dbReference type="AlphaFoldDB" id="A0A0D3A7Z6"/>
<evidence type="ECO:0000313" key="2">
    <source>
        <dbReference type="Proteomes" id="UP000032141"/>
    </source>
</evidence>
<reference evidence="1 2" key="1">
    <citation type="journal article" date="2014" name="Genome Biol.">
        <title>Transcriptome and methylome profiling reveals relics of genome dominance in the mesopolyploid Brassica oleracea.</title>
        <authorList>
            <person name="Parkin I.A."/>
            <person name="Koh C."/>
            <person name="Tang H."/>
            <person name="Robinson S.J."/>
            <person name="Kagale S."/>
            <person name="Clarke W.E."/>
            <person name="Town C.D."/>
            <person name="Nixon J."/>
            <person name="Krishnakumar V."/>
            <person name="Bidwell S.L."/>
            <person name="Denoeud F."/>
            <person name="Belcram H."/>
            <person name="Links M.G."/>
            <person name="Just J."/>
            <person name="Clarke C."/>
            <person name="Bender T."/>
            <person name="Huebert T."/>
            <person name="Mason A.S."/>
            <person name="Pires J.C."/>
            <person name="Barker G."/>
            <person name="Moore J."/>
            <person name="Walley P.G."/>
            <person name="Manoli S."/>
            <person name="Batley J."/>
            <person name="Edwards D."/>
            <person name="Nelson M.N."/>
            <person name="Wang X."/>
            <person name="Paterson A.H."/>
            <person name="King G."/>
            <person name="Bancroft I."/>
            <person name="Chalhoub B."/>
            <person name="Sharpe A.G."/>
        </authorList>
    </citation>
    <scope>NUCLEOTIDE SEQUENCE</scope>
    <source>
        <strain evidence="1 2">cv. TO1000</strain>
    </source>
</reference>
<evidence type="ECO:0000313" key="1">
    <source>
        <dbReference type="EnsemblPlants" id="Bo1g056930.1"/>
    </source>
</evidence>
<dbReference type="Proteomes" id="UP000032141">
    <property type="component" value="Chromosome C1"/>
</dbReference>
<name>A0A0D3A7Z6_BRAOL</name>
<dbReference type="OMA" id="TMVSHEN"/>
<proteinExistence type="predicted"/>
<dbReference type="HOGENOM" id="CLU_1919981_0_0_1"/>
<keyword evidence="2" id="KW-1185">Reference proteome</keyword>